<dbReference type="AlphaFoldDB" id="A0AAD6NL11"/>
<proteinExistence type="predicted"/>
<gene>
    <name evidence="1" type="ORF">Dda_1884</name>
</gene>
<evidence type="ECO:0000313" key="1">
    <source>
        <dbReference type="EMBL" id="KAJ6263321.1"/>
    </source>
</evidence>
<evidence type="ECO:0000313" key="2">
    <source>
        <dbReference type="Proteomes" id="UP001221413"/>
    </source>
</evidence>
<dbReference type="EMBL" id="JAQGDS010000002">
    <property type="protein sequence ID" value="KAJ6263321.1"/>
    <property type="molecule type" value="Genomic_DNA"/>
</dbReference>
<dbReference type="Proteomes" id="UP001221413">
    <property type="component" value="Unassembled WGS sequence"/>
</dbReference>
<keyword evidence="2" id="KW-1185">Reference proteome</keyword>
<accession>A0AAD6NL11</accession>
<name>A0AAD6NL11_DREDA</name>
<comment type="caution">
    <text evidence="1">The sequence shown here is derived from an EMBL/GenBank/DDBJ whole genome shotgun (WGS) entry which is preliminary data.</text>
</comment>
<protein>
    <submittedName>
        <fullName evidence="1">Uncharacterized protein</fullName>
    </submittedName>
</protein>
<reference evidence="1" key="1">
    <citation type="submission" date="2023-01" db="EMBL/GenBank/DDBJ databases">
        <title>The chitinases involved in constricting ring structure development in the nematode-trapping fungus Drechslerella dactyloides.</title>
        <authorList>
            <person name="Wang R."/>
            <person name="Zhang L."/>
            <person name="Tang P."/>
            <person name="Li S."/>
            <person name="Liang L."/>
        </authorList>
    </citation>
    <scope>NUCLEOTIDE SEQUENCE</scope>
    <source>
        <strain evidence="1">YMF1.00031</strain>
    </source>
</reference>
<organism evidence="1 2">
    <name type="scientific">Drechslerella dactyloides</name>
    <name type="common">Nematode-trapping fungus</name>
    <name type="synonym">Arthrobotrys dactyloides</name>
    <dbReference type="NCBI Taxonomy" id="74499"/>
    <lineage>
        <taxon>Eukaryota</taxon>
        <taxon>Fungi</taxon>
        <taxon>Dikarya</taxon>
        <taxon>Ascomycota</taxon>
        <taxon>Pezizomycotina</taxon>
        <taxon>Orbiliomycetes</taxon>
        <taxon>Orbiliales</taxon>
        <taxon>Orbiliaceae</taxon>
        <taxon>Drechslerella</taxon>
    </lineage>
</organism>
<sequence length="76" mass="8341">MTPGWAIDAGSVDGTDECVSDRCHVRWESPHRCPLVVFSSSVRSSRPSQPWALDRRLIQASPVDPVQRSIAGTHDA</sequence>